<feature type="chain" id="PRO_5039350451" evidence="1">
    <location>
        <begin position="23"/>
        <end position="336"/>
    </location>
</feature>
<dbReference type="KEGG" id="bcv:Bcav_2671"/>
<dbReference type="HOGENOM" id="CLU_731353_0_0_11"/>
<feature type="domain" description="ABC-type glycine betaine transport system substrate-binding" evidence="2">
    <location>
        <begin position="55"/>
        <end position="125"/>
    </location>
</feature>
<dbReference type="STRING" id="471853.Bcav_2671"/>
<feature type="signal peptide" evidence="1">
    <location>
        <begin position="1"/>
        <end position="22"/>
    </location>
</feature>
<dbReference type="PROSITE" id="PS51257">
    <property type="entry name" value="PROKAR_LIPOPROTEIN"/>
    <property type="match status" value="1"/>
</dbReference>
<dbReference type="Pfam" id="PF04069">
    <property type="entry name" value="OpuAC"/>
    <property type="match status" value="2"/>
</dbReference>
<keyword evidence="4" id="KW-1185">Reference proteome</keyword>
<dbReference type="eggNOG" id="COG1732">
    <property type="taxonomic scope" value="Bacteria"/>
</dbReference>
<dbReference type="EMBL" id="CP001618">
    <property type="protein sequence ID" value="ACQ80916.1"/>
    <property type="molecule type" value="Genomic_DNA"/>
</dbReference>
<accession>C5BXN3</accession>
<dbReference type="OrthoDB" id="9781705at2"/>
<reference evidence="3 4" key="1">
    <citation type="journal article" date="2009" name="Stand. Genomic Sci.">
        <title>Complete genome sequence of Beutenbergia cavernae type strain (HKI 0122).</title>
        <authorList>
            <person name="Land M."/>
            <person name="Pukall R."/>
            <person name="Abt B."/>
            <person name="Goker M."/>
            <person name="Rohde M."/>
            <person name="Glavina Del Rio T."/>
            <person name="Tice H."/>
            <person name="Copeland A."/>
            <person name="Cheng J.F."/>
            <person name="Lucas S."/>
            <person name="Chen F."/>
            <person name="Nolan M."/>
            <person name="Bruce D."/>
            <person name="Goodwin L."/>
            <person name="Pitluck S."/>
            <person name="Ivanova N."/>
            <person name="Mavromatis K."/>
            <person name="Ovchinnikova G."/>
            <person name="Pati A."/>
            <person name="Chen A."/>
            <person name="Palaniappan K."/>
            <person name="Hauser L."/>
            <person name="Chang Y.J."/>
            <person name="Jefferies C.C."/>
            <person name="Saunders E."/>
            <person name="Brettin T."/>
            <person name="Detter J.C."/>
            <person name="Han C."/>
            <person name="Chain P."/>
            <person name="Bristow J."/>
            <person name="Eisen J.A."/>
            <person name="Markowitz V."/>
            <person name="Hugenholtz P."/>
            <person name="Kyrpides N.C."/>
            <person name="Klenk H.P."/>
            <person name="Lapidus A."/>
        </authorList>
    </citation>
    <scope>NUCLEOTIDE SEQUENCE [LARGE SCALE GENOMIC DNA]</scope>
    <source>
        <strain evidence="4">ATCC BAA-8 / DSM 12333 / NBRC 16432</strain>
    </source>
</reference>
<evidence type="ECO:0000313" key="4">
    <source>
        <dbReference type="Proteomes" id="UP000007962"/>
    </source>
</evidence>
<dbReference type="AlphaFoldDB" id="C5BXN3"/>
<organism evidence="3 4">
    <name type="scientific">Beutenbergia cavernae (strain ATCC BAA-8 / DSM 12333 / CCUG 43141 / JCM 11478 / NBRC 16432 / NCIMB 13614 / HKI 0122)</name>
    <dbReference type="NCBI Taxonomy" id="471853"/>
    <lineage>
        <taxon>Bacteria</taxon>
        <taxon>Bacillati</taxon>
        <taxon>Actinomycetota</taxon>
        <taxon>Actinomycetes</taxon>
        <taxon>Micrococcales</taxon>
        <taxon>Beutenbergiaceae</taxon>
        <taxon>Beutenbergia</taxon>
    </lineage>
</organism>
<feature type="domain" description="ABC-type glycine betaine transport system substrate-binding" evidence="2">
    <location>
        <begin position="139"/>
        <end position="334"/>
    </location>
</feature>
<evidence type="ECO:0000259" key="2">
    <source>
        <dbReference type="Pfam" id="PF04069"/>
    </source>
</evidence>
<keyword evidence="1" id="KW-0732">Signal</keyword>
<dbReference type="RefSeq" id="WP_015883156.1">
    <property type="nucleotide sequence ID" value="NC_012669.1"/>
</dbReference>
<dbReference type="GO" id="GO:0043190">
    <property type="term" value="C:ATP-binding cassette (ABC) transporter complex"/>
    <property type="evidence" value="ECO:0007669"/>
    <property type="project" value="InterPro"/>
</dbReference>
<gene>
    <name evidence="3" type="ordered locus">Bcav_2671</name>
</gene>
<protein>
    <submittedName>
        <fullName evidence="3">Substrate-binding region of ABC-type glycine betaine transport system</fullName>
    </submittedName>
</protein>
<proteinExistence type="predicted"/>
<dbReference type="InterPro" id="IPR007210">
    <property type="entry name" value="ABC_Gly_betaine_transp_sub-bd"/>
</dbReference>
<dbReference type="GO" id="GO:0022857">
    <property type="term" value="F:transmembrane transporter activity"/>
    <property type="evidence" value="ECO:0007669"/>
    <property type="project" value="InterPro"/>
</dbReference>
<sequence length="336" mass="34090">MRLTARRLLTASVGALAIAALAACGQPGSSGDGATDGETSAASETDLEACEGIADQALVVLEDDQGLQTADNIVPAIHADSAEPALVAALDAVSAALDTEQLIELNKAVDIDRQTSAQAAEAWWDASGVEITDTSGSGDIVVGSANFSENITLGEIYRIALTEAGYSATTQDAGNREIYLPSLQSGDLTVVPEYLGTLTTFLVGQADDPGDLAASSDVDATYEALSTLGEEAGLAFGQPSAAADQNAFAVTQAFADEHGVATLSELAEVCGDLALGGPPECPERPFCQPGLEETYGLQIGEFTSLDAGGPLTKSALQDGSIALGLVFSSDAALATE</sequence>
<dbReference type="SUPFAM" id="SSF53850">
    <property type="entry name" value="Periplasmic binding protein-like II"/>
    <property type="match status" value="2"/>
</dbReference>
<dbReference type="Gene3D" id="3.40.190.10">
    <property type="entry name" value="Periplasmic binding protein-like II"/>
    <property type="match status" value="2"/>
</dbReference>
<name>C5BXN3_BEUC1</name>
<evidence type="ECO:0000256" key="1">
    <source>
        <dbReference type="SAM" id="SignalP"/>
    </source>
</evidence>
<evidence type="ECO:0000313" key="3">
    <source>
        <dbReference type="EMBL" id="ACQ80916.1"/>
    </source>
</evidence>
<dbReference type="Proteomes" id="UP000007962">
    <property type="component" value="Chromosome"/>
</dbReference>